<dbReference type="EMBL" id="JAVIZN010000001">
    <property type="protein sequence ID" value="MDR6201295.1"/>
    <property type="molecule type" value="Genomic_DNA"/>
</dbReference>
<accession>A0ABD5C7R9</accession>
<gene>
    <name evidence="3" type="ORF">QF025_000015</name>
</gene>
<keyword evidence="2" id="KW-0732">Signal</keyword>
<proteinExistence type="predicted"/>
<dbReference type="Proteomes" id="UP001245184">
    <property type="component" value="Unassembled WGS sequence"/>
</dbReference>
<reference evidence="3 4" key="1">
    <citation type="submission" date="2023-08" db="EMBL/GenBank/DDBJ databases">
        <title>Genome sequencing of plant associated microbes to promote plant fitness in Sorghum bicolor and Oryza sativa.</title>
        <authorList>
            <person name="Coleman-Derr D."/>
        </authorList>
    </citation>
    <scope>NUCLEOTIDE SEQUENCE [LARGE SCALE GENOMIC DNA]</scope>
    <source>
        <strain evidence="3 4">SLBN-33</strain>
    </source>
</reference>
<feature type="signal peptide" evidence="2">
    <location>
        <begin position="1"/>
        <end position="20"/>
    </location>
</feature>
<evidence type="ECO:0000256" key="1">
    <source>
        <dbReference type="SAM" id="Phobius"/>
    </source>
</evidence>
<comment type="caution">
    <text evidence="3">The sequence shown here is derived from an EMBL/GenBank/DDBJ whole genome shotgun (WGS) entry which is preliminary data.</text>
</comment>
<evidence type="ECO:0000313" key="3">
    <source>
        <dbReference type="EMBL" id="MDR6201295.1"/>
    </source>
</evidence>
<keyword evidence="1" id="KW-0812">Transmembrane</keyword>
<keyword evidence="1" id="KW-1133">Transmembrane helix</keyword>
<feature type="transmembrane region" description="Helical" evidence="1">
    <location>
        <begin position="30"/>
        <end position="51"/>
    </location>
</feature>
<evidence type="ECO:0000256" key="2">
    <source>
        <dbReference type="SAM" id="SignalP"/>
    </source>
</evidence>
<dbReference type="AlphaFoldDB" id="A0ABD5C7R9"/>
<protein>
    <submittedName>
        <fullName evidence="3">DMSO reductase anchor subunit</fullName>
    </submittedName>
</protein>
<feature type="transmembrane region" description="Helical" evidence="1">
    <location>
        <begin position="104"/>
        <end position="122"/>
    </location>
</feature>
<sequence length="168" mass="17909">MVNFVLLGYACGFTLATASAAWLAPRLTGGLATFACLLTAADCVSRSVSLVRNANLRAKSTVQSATGIKEIKVAEISQGFTAGAFNLREFFHGKSPGTLRRVKWAFLVGAFAMPFTLIALGANVRSSSLSMTLLCAACTVQYVGLLAERWFFSAQAPHPQNLYYASVS</sequence>
<feature type="chain" id="PRO_5044890865" evidence="2">
    <location>
        <begin position="21"/>
        <end position="168"/>
    </location>
</feature>
<evidence type="ECO:0000313" key="4">
    <source>
        <dbReference type="Proteomes" id="UP001245184"/>
    </source>
</evidence>
<name>A0ABD5C7R9_9BURK</name>
<organism evidence="3 4">
    <name type="scientific">Paraburkholderia graminis</name>
    <dbReference type="NCBI Taxonomy" id="60548"/>
    <lineage>
        <taxon>Bacteria</taxon>
        <taxon>Pseudomonadati</taxon>
        <taxon>Pseudomonadota</taxon>
        <taxon>Betaproteobacteria</taxon>
        <taxon>Burkholderiales</taxon>
        <taxon>Burkholderiaceae</taxon>
        <taxon>Paraburkholderia</taxon>
    </lineage>
</organism>
<keyword evidence="1" id="KW-0472">Membrane</keyword>